<reference evidence="4" key="1">
    <citation type="submission" date="2025-08" db="UniProtKB">
        <authorList>
            <consortium name="Ensembl"/>
        </authorList>
    </citation>
    <scope>IDENTIFICATION</scope>
</reference>
<dbReference type="GO" id="GO:0007166">
    <property type="term" value="P:cell surface receptor signaling pathway"/>
    <property type="evidence" value="ECO:0007669"/>
    <property type="project" value="TreeGrafter"/>
</dbReference>
<dbReference type="PROSITE" id="PS50835">
    <property type="entry name" value="IG_LIKE"/>
    <property type="match status" value="4"/>
</dbReference>
<dbReference type="Ensembl" id="ENSMZET00005032509.1">
    <property type="protein sequence ID" value="ENSMZEP00005031483.1"/>
    <property type="gene ID" value="ENSMZEG00005023476.1"/>
</dbReference>
<evidence type="ECO:0000313" key="5">
    <source>
        <dbReference type="Proteomes" id="UP000265160"/>
    </source>
</evidence>
<dbReference type="InterPro" id="IPR003598">
    <property type="entry name" value="Ig_sub2"/>
</dbReference>
<evidence type="ECO:0000256" key="1">
    <source>
        <dbReference type="ARBA" id="ARBA00022729"/>
    </source>
</evidence>
<dbReference type="AlphaFoldDB" id="A0A3P9DAA0"/>
<evidence type="ECO:0000313" key="4">
    <source>
        <dbReference type="Ensembl" id="ENSMZEP00005031483.1"/>
    </source>
</evidence>
<dbReference type="GeneTree" id="ENSGT00940000162700"/>
<keyword evidence="1" id="KW-0732">Signal</keyword>
<name>A0A3P9DAA0_9CICH</name>
<dbReference type="InterPro" id="IPR013783">
    <property type="entry name" value="Ig-like_fold"/>
</dbReference>
<protein>
    <recommendedName>
        <fullName evidence="3">Ig-like domain-containing protein</fullName>
    </recommendedName>
</protein>
<dbReference type="STRING" id="106582.ENSMZEP00005031483"/>
<dbReference type="PANTHER" id="PTHR11481:SF112">
    <property type="entry name" value="FC RECEPTOR-LIKE PROTEIN 4-RELATED"/>
    <property type="match status" value="1"/>
</dbReference>
<keyword evidence="5" id="KW-1185">Reference proteome</keyword>
<dbReference type="Proteomes" id="UP000265160">
    <property type="component" value="Unplaced"/>
</dbReference>
<evidence type="ECO:0000259" key="3">
    <source>
        <dbReference type="PROSITE" id="PS50835"/>
    </source>
</evidence>
<sequence>YFYVLAELRADRTAVPVGGSVTLTCSVSPSSSSFGWKYYWYTDGKSYQPVTNGQISVSEGGRYSCRGGRGEPVYYTELISIRPVVTLHPNWSEIYRGETITVRCEIHGGDTEWDYEWETNSIRKPPNLNEYRIISASSFNSENYRCKGRMKSSQHETTEWSDSVTLTVSDNEPRPVLTVSPSWLSPGASVTLNCEVEHLSAGWSFYWYKATHTAGYVCRAGRGDPDLDLQAMVTLTVSLPKPTVTLQPPWPQSYSGVIYSGETVTVRCEIQGGEGAQWTYEWSPAKLNTPPTSNEYTISSVSESDGGGYSCRATRGSSWTEWSDVITLNVKRKLEIFHSHCVFNLYCNTPKAFLFICWLLSKVAKMALIKINSKDSNIESIAPLTIYKSIAQKVLYSEVKRHYSLVVPPSFVLLSPLPLPSREELNSLMACGTKEFLSLLVLVFGRSNLSLNRLFWLLMAVCRGCPALSIMSISFFNVLFSATVTRVSSFMPTTELALLISFSSLDESLFAVLLPQHTTA</sequence>
<dbReference type="PANTHER" id="PTHR11481">
    <property type="entry name" value="IMMUNOGLOBULIN FC RECEPTOR"/>
    <property type="match status" value="1"/>
</dbReference>
<feature type="domain" description="Ig-like" evidence="3">
    <location>
        <begin position="173"/>
        <end position="209"/>
    </location>
</feature>
<feature type="domain" description="Ig-like" evidence="3">
    <location>
        <begin position="242"/>
        <end position="327"/>
    </location>
</feature>
<feature type="domain" description="Ig-like" evidence="3">
    <location>
        <begin position="83"/>
        <end position="167"/>
    </location>
</feature>
<reference evidence="4" key="2">
    <citation type="submission" date="2025-09" db="UniProtKB">
        <authorList>
            <consortium name="Ensembl"/>
        </authorList>
    </citation>
    <scope>IDENTIFICATION</scope>
</reference>
<evidence type="ECO:0000256" key="2">
    <source>
        <dbReference type="ARBA" id="ARBA00023157"/>
    </source>
</evidence>
<dbReference type="InterPro" id="IPR036179">
    <property type="entry name" value="Ig-like_dom_sf"/>
</dbReference>
<dbReference type="SMART" id="SM00408">
    <property type="entry name" value="IGc2"/>
    <property type="match status" value="1"/>
</dbReference>
<dbReference type="InterPro" id="IPR007110">
    <property type="entry name" value="Ig-like_dom"/>
</dbReference>
<dbReference type="GO" id="GO:0004888">
    <property type="term" value="F:transmembrane signaling receptor activity"/>
    <property type="evidence" value="ECO:0007669"/>
    <property type="project" value="TreeGrafter"/>
</dbReference>
<dbReference type="InterPro" id="IPR050488">
    <property type="entry name" value="Ig_Fc_receptor"/>
</dbReference>
<proteinExistence type="predicted"/>
<organism evidence="4 5">
    <name type="scientific">Maylandia zebra</name>
    <name type="common">zebra mbuna</name>
    <dbReference type="NCBI Taxonomy" id="106582"/>
    <lineage>
        <taxon>Eukaryota</taxon>
        <taxon>Metazoa</taxon>
        <taxon>Chordata</taxon>
        <taxon>Craniata</taxon>
        <taxon>Vertebrata</taxon>
        <taxon>Euteleostomi</taxon>
        <taxon>Actinopterygii</taxon>
        <taxon>Neopterygii</taxon>
        <taxon>Teleostei</taxon>
        <taxon>Neoteleostei</taxon>
        <taxon>Acanthomorphata</taxon>
        <taxon>Ovalentaria</taxon>
        <taxon>Cichlomorphae</taxon>
        <taxon>Cichliformes</taxon>
        <taxon>Cichlidae</taxon>
        <taxon>African cichlids</taxon>
        <taxon>Pseudocrenilabrinae</taxon>
        <taxon>Haplochromini</taxon>
        <taxon>Maylandia</taxon>
        <taxon>Maylandia zebra complex</taxon>
    </lineage>
</organism>
<dbReference type="GO" id="GO:0009897">
    <property type="term" value="C:external side of plasma membrane"/>
    <property type="evidence" value="ECO:0007669"/>
    <property type="project" value="TreeGrafter"/>
</dbReference>
<dbReference type="GO" id="GO:0006955">
    <property type="term" value="P:immune response"/>
    <property type="evidence" value="ECO:0007669"/>
    <property type="project" value="TreeGrafter"/>
</dbReference>
<dbReference type="Gene3D" id="2.60.40.10">
    <property type="entry name" value="Immunoglobulins"/>
    <property type="match status" value="4"/>
</dbReference>
<keyword evidence="2" id="KW-1015">Disulfide bond</keyword>
<dbReference type="SMART" id="SM00409">
    <property type="entry name" value="IG"/>
    <property type="match status" value="4"/>
</dbReference>
<dbReference type="SUPFAM" id="SSF48726">
    <property type="entry name" value="Immunoglobulin"/>
    <property type="match status" value="4"/>
</dbReference>
<feature type="domain" description="Ig-like" evidence="3">
    <location>
        <begin position="1"/>
        <end position="66"/>
    </location>
</feature>
<dbReference type="Pfam" id="PF13895">
    <property type="entry name" value="Ig_2"/>
    <property type="match status" value="2"/>
</dbReference>
<accession>A0A3P9DAA0</accession>
<dbReference type="InterPro" id="IPR003599">
    <property type="entry name" value="Ig_sub"/>
</dbReference>